<accession>A0ABP9RWI3</accession>
<dbReference type="Gene3D" id="3.40.1090.10">
    <property type="entry name" value="Cytosolic phospholipase A2 catalytic domain"/>
    <property type="match status" value="2"/>
</dbReference>
<keyword evidence="2" id="KW-0442">Lipid degradation</keyword>
<feature type="short sequence motif" description="DGA/G" evidence="2">
    <location>
        <begin position="188"/>
        <end position="190"/>
    </location>
</feature>
<evidence type="ECO:0000256" key="2">
    <source>
        <dbReference type="PROSITE-ProRule" id="PRU01161"/>
    </source>
</evidence>
<dbReference type="PROSITE" id="PS51635">
    <property type="entry name" value="PNPLA"/>
    <property type="match status" value="1"/>
</dbReference>
<evidence type="ECO:0000313" key="4">
    <source>
        <dbReference type="EMBL" id="GAA5187310.1"/>
    </source>
</evidence>
<comment type="caution">
    <text evidence="2">Lacks conserved residue(s) required for the propagation of feature annotation.</text>
</comment>
<dbReference type="InterPro" id="IPR002641">
    <property type="entry name" value="PNPLA_dom"/>
</dbReference>
<name>A0ABP9RWI3_9ACTN</name>
<dbReference type="RefSeq" id="WP_345630876.1">
    <property type="nucleotide sequence ID" value="NZ_BAABJQ010000009.1"/>
</dbReference>
<dbReference type="Pfam" id="PF01734">
    <property type="entry name" value="Patatin"/>
    <property type="match status" value="1"/>
</dbReference>
<gene>
    <name evidence="4" type="ORF">GCM10023322_35390</name>
</gene>
<reference evidence="5" key="1">
    <citation type="journal article" date="2019" name="Int. J. Syst. Evol. Microbiol.">
        <title>The Global Catalogue of Microorganisms (GCM) 10K type strain sequencing project: providing services to taxonomists for standard genome sequencing and annotation.</title>
        <authorList>
            <consortium name="The Broad Institute Genomics Platform"/>
            <consortium name="The Broad Institute Genome Sequencing Center for Infectious Disease"/>
            <person name="Wu L."/>
            <person name="Ma J."/>
        </authorList>
    </citation>
    <scope>NUCLEOTIDE SEQUENCE [LARGE SCALE GENOMIC DNA]</scope>
    <source>
        <strain evidence="5">JCM 18304</strain>
    </source>
</reference>
<keyword evidence="2" id="KW-0378">Hydrolase</keyword>
<dbReference type="Proteomes" id="UP001501570">
    <property type="component" value="Unassembled WGS sequence"/>
</dbReference>
<feature type="short sequence motif" description="GXSXG" evidence="2">
    <location>
        <begin position="44"/>
        <end position="48"/>
    </location>
</feature>
<sequence length="281" mass="28707">MINALVLAEGGVTGIAWELGVLRGIADADPDLADRVLAADLVVGTSAGASVAAQVTSGVALEELYAAQLCPESAELEPDFDKDKRFAELSAAVDGASGPEEGGRRIGALALAAKTVDPAVRLAAVDARLPVKRWPDRRVLVSAVDAETGELAVFTRESGVTLLDAVAASAAVPWIWPPVAIDGRHYIDGGTRSMANADLAAGAERVLVIRPVLEGTPQLWGSLDAELATLGRVDAHVINADQASIDAFGSNLLSPAARAAAARAGRAVGAASAVAVKALWN</sequence>
<keyword evidence="5" id="KW-1185">Reference proteome</keyword>
<feature type="active site" description="Proton acceptor" evidence="2">
    <location>
        <position position="188"/>
    </location>
</feature>
<proteinExistence type="predicted"/>
<protein>
    <submittedName>
        <fullName evidence="4">Patatin-like phospholipase family protein</fullName>
    </submittedName>
</protein>
<dbReference type="SUPFAM" id="SSF52151">
    <property type="entry name" value="FabD/lysophospholipase-like"/>
    <property type="match status" value="1"/>
</dbReference>
<evidence type="ECO:0000313" key="5">
    <source>
        <dbReference type="Proteomes" id="UP001501570"/>
    </source>
</evidence>
<organism evidence="4 5">
    <name type="scientific">Rugosimonospora acidiphila</name>
    <dbReference type="NCBI Taxonomy" id="556531"/>
    <lineage>
        <taxon>Bacteria</taxon>
        <taxon>Bacillati</taxon>
        <taxon>Actinomycetota</taxon>
        <taxon>Actinomycetes</taxon>
        <taxon>Micromonosporales</taxon>
        <taxon>Micromonosporaceae</taxon>
        <taxon>Rugosimonospora</taxon>
    </lineage>
</organism>
<evidence type="ECO:0000259" key="3">
    <source>
        <dbReference type="PROSITE" id="PS51635"/>
    </source>
</evidence>
<dbReference type="InterPro" id="IPR016035">
    <property type="entry name" value="Acyl_Trfase/lysoPLipase"/>
</dbReference>
<feature type="active site" description="Nucleophile" evidence="2">
    <location>
        <position position="46"/>
    </location>
</feature>
<keyword evidence="1 2" id="KW-0443">Lipid metabolism</keyword>
<comment type="caution">
    <text evidence="4">The sequence shown here is derived from an EMBL/GenBank/DDBJ whole genome shotgun (WGS) entry which is preliminary data.</text>
</comment>
<dbReference type="EMBL" id="BAABJQ010000009">
    <property type="protein sequence ID" value="GAA5187310.1"/>
    <property type="molecule type" value="Genomic_DNA"/>
</dbReference>
<feature type="domain" description="PNPLA" evidence="3">
    <location>
        <begin position="6"/>
        <end position="202"/>
    </location>
</feature>
<evidence type="ECO:0000256" key="1">
    <source>
        <dbReference type="ARBA" id="ARBA00023098"/>
    </source>
</evidence>